<dbReference type="InterPro" id="IPR023534">
    <property type="entry name" value="Rof/RNase_P-like"/>
</dbReference>
<dbReference type="InterPro" id="IPR038626">
    <property type="entry name" value="Rof-like_sf"/>
</dbReference>
<dbReference type="SUPFAM" id="SSF101744">
    <property type="entry name" value="Rof/RNase P subunit-like"/>
    <property type="match status" value="1"/>
</dbReference>
<dbReference type="Pfam" id="PF07073">
    <property type="entry name" value="ROF"/>
    <property type="match status" value="1"/>
</dbReference>
<dbReference type="OrthoDB" id="5344363at2"/>
<reference evidence="1 2" key="1">
    <citation type="journal article" date="2015" name="Mol. Plant Microbe Interact.">
        <title>Comparative Genomic Analysis of Pseudomonas chlororaphis PCL1606 Reveals New Insight into Antifungal Compounds Involved in Biocontrol.</title>
        <authorList>
            <person name="Calderon C.E."/>
            <person name="Ramos C."/>
            <person name="de Vicente A."/>
            <person name="Cazorla F.M."/>
        </authorList>
    </citation>
    <scope>NUCLEOTIDE SEQUENCE [LARGE SCALE GENOMIC DNA]</scope>
    <source>
        <strain evidence="1 2">PCL1606</strain>
    </source>
</reference>
<dbReference type="PATRIC" id="fig|587753.10.peg.1079"/>
<sequence length="92" mass="10334">MNAYRPLHCDLHDYLEIACMHGYRLWVERTDGRGLEAIAKTTRTRAGGEEFLCLESAEGSLEIRLDQLQAITPQDADRSFGRILLNAPACPT</sequence>
<dbReference type="AlphaFoldDB" id="A0A0D5XTX2"/>
<gene>
    <name evidence="1" type="ORF">PCL1606_10860</name>
</gene>
<dbReference type="RefSeq" id="WP_045881289.1">
    <property type="nucleotide sequence ID" value="NZ_CP011110.1"/>
</dbReference>
<dbReference type="EMBL" id="CP011110">
    <property type="protein sequence ID" value="AKA22541.1"/>
    <property type="molecule type" value="Genomic_DNA"/>
</dbReference>
<evidence type="ECO:0000313" key="1">
    <source>
        <dbReference type="EMBL" id="AKA22541.1"/>
    </source>
</evidence>
<dbReference type="KEGG" id="pcz:PCL1606_10860"/>
<organism evidence="1 2">
    <name type="scientific">Pseudomonas chlororaphis</name>
    <dbReference type="NCBI Taxonomy" id="587753"/>
    <lineage>
        <taxon>Bacteria</taxon>
        <taxon>Pseudomonadati</taxon>
        <taxon>Pseudomonadota</taxon>
        <taxon>Gammaproteobacteria</taxon>
        <taxon>Pseudomonadales</taxon>
        <taxon>Pseudomonadaceae</taxon>
        <taxon>Pseudomonas</taxon>
    </lineage>
</organism>
<accession>A0A0D5XTX2</accession>
<dbReference type="InterPro" id="IPR009778">
    <property type="entry name" value="ROF"/>
</dbReference>
<name>A0A0D5XTX2_9PSED</name>
<dbReference type="Proteomes" id="UP000032748">
    <property type="component" value="Chromosome"/>
</dbReference>
<dbReference type="Gene3D" id="2.30.30.400">
    <property type="entry name" value="Rof-like"/>
    <property type="match status" value="1"/>
</dbReference>
<proteinExistence type="predicted"/>
<evidence type="ECO:0000313" key="2">
    <source>
        <dbReference type="Proteomes" id="UP000032748"/>
    </source>
</evidence>
<protein>
    <submittedName>
        <fullName evidence="1">Transcriptional antiterminator</fullName>
    </submittedName>
</protein>